<organism evidence="1 2">
    <name type="scientific">Gossypium australe</name>
    <dbReference type="NCBI Taxonomy" id="47621"/>
    <lineage>
        <taxon>Eukaryota</taxon>
        <taxon>Viridiplantae</taxon>
        <taxon>Streptophyta</taxon>
        <taxon>Embryophyta</taxon>
        <taxon>Tracheophyta</taxon>
        <taxon>Spermatophyta</taxon>
        <taxon>Magnoliopsida</taxon>
        <taxon>eudicotyledons</taxon>
        <taxon>Gunneridae</taxon>
        <taxon>Pentapetalae</taxon>
        <taxon>rosids</taxon>
        <taxon>malvids</taxon>
        <taxon>Malvales</taxon>
        <taxon>Malvaceae</taxon>
        <taxon>Malvoideae</taxon>
        <taxon>Gossypium</taxon>
    </lineage>
</organism>
<evidence type="ECO:0000313" key="1">
    <source>
        <dbReference type="EMBL" id="KAA3473648.1"/>
    </source>
</evidence>
<protein>
    <submittedName>
        <fullName evidence="1">Retrotransposon protein, Ty3-gypsy subclass</fullName>
    </submittedName>
</protein>
<sequence>MSCFWKSLYEALNTRLNFSITYHPQSNGKSEKVIQILEDMLQGCSSIQMAPYEALYGLRCRTLLCQIDLGEKKVFELDLVQKTKNNVKII</sequence>
<comment type="caution">
    <text evidence="1">The sequence shown here is derived from an EMBL/GenBank/DDBJ whole genome shotgun (WGS) entry which is preliminary data.</text>
</comment>
<dbReference type="InterPro" id="IPR036397">
    <property type="entry name" value="RNaseH_sf"/>
</dbReference>
<dbReference type="AlphaFoldDB" id="A0A5B6VXN2"/>
<keyword evidence="2" id="KW-1185">Reference proteome</keyword>
<dbReference type="OrthoDB" id="1432088at2759"/>
<dbReference type="Gene3D" id="3.30.420.10">
    <property type="entry name" value="Ribonuclease H-like superfamily/Ribonuclease H"/>
    <property type="match status" value="1"/>
</dbReference>
<dbReference type="GO" id="GO:0003676">
    <property type="term" value="F:nucleic acid binding"/>
    <property type="evidence" value="ECO:0007669"/>
    <property type="project" value="InterPro"/>
</dbReference>
<dbReference type="InterPro" id="IPR012337">
    <property type="entry name" value="RNaseH-like_sf"/>
</dbReference>
<reference evidence="2" key="1">
    <citation type="journal article" date="2019" name="Plant Biotechnol. J.">
        <title>Genome sequencing of the Australian wild diploid species Gossypium australe highlights disease resistance and delayed gland morphogenesis.</title>
        <authorList>
            <person name="Cai Y."/>
            <person name="Cai X."/>
            <person name="Wang Q."/>
            <person name="Wang P."/>
            <person name="Zhang Y."/>
            <person name="Cai C."/>
            <person name="Xu Y."/>
            <person name="Wang K."/>
            <person name="Zhou Z."/>
            <person name="Wang C."/>
            <person name="Geng S."/>
            <person name="Li B."/>
            <person name="Dong Q."/>
            <person name="Hou Y."/>
            <person name="Wang H."/>
            <person name="Ai P."/>
            <person name="Liu Z."/>
            <person name="Yi F."/>
            <person name="Sun M."/>
            <person name="An G."/>
            <person name="Cheng J."/>
            <person name="Zhang Y."/>
            <person name="Shi Q."/>
            <person name="Xie Y."/>
            <person name="Shi X."/>
            <person name="Chang Y."/>
            <person name="Huang F."/>
            <person name="Chen Y."/>
            <person name="Hong S."/>
            <person name="Mi L."/>
            <person name="Sun Q."/>
            <person name="Zhang L."/>
            <person name="Zhou B."/>
            <person name="Peng R."/>
            <person name="Zhang X."/>
            <person name="Liu F."/>
        </authorList>
    </citation>
    <scope>NUCLEOTIDE SEQUENCE [LARGE SCALE GENOMIC DNA]</scope>
    <source>
        <strain evidence="2">cv. PA1801</strain>
    </source>
</reference>
<name>A0A5B6VXN2_9ROSI</name>
<accession>A0A5B6VXN2</accession>
<dbReference type="SUPFAM" id="SSF53098">
    <property type="entry name" value="Ribonuclease H-like"/>
    <property type="match status" value="1"/>
</dbReference>
<dbReference type="EMBL" id="SMMG02000005">
    <property type="protein sequence ID" value="KAA3473648.1"/>
    <property type="molecule type" value="Genomic_DNA"/>
</dbReference>
<gene>
    <name evidence="1" type="ORF">EPI10_024010</name>
</gene>
<proteinExistence type="predicted"/>
<evidence type="ECO:0000313" key="2">
    <source>
        <dbReference type="Proteomes" id="UP000325315"/>
    </source>
</evidence>
<dbReference type="Proteomes" id="UP000325315">
    <property type="component" value="Unassembled WGS sequence"/>
</dbReference>